<dbReference type="GO" id="GO:0005886">
    <property type="term" value="C:plasma membrane"/>
    <property type="evidence" value="ECO:0007669"/>
    <property type="project" value="TreeGrafter"/>
</dbReference>
<feature type="transmembrane region" description="Helical" evidence="6">
    <location>
        <begin position="166"/>
        <end position="186"/>
    </location>
</feature>
<evidence type="ECO:0000256" key="2">
    <source>
        <dbReference type="ARBA" id="ARBA00008974"/>
    </source>
</evidence>
<reference evidence="7 8" key="1">
    <citation type="journal article" date="2014" name="Int. J. Syst. Evol. Microbiol.">
        <title>Complete genome sequence of Corynebacterium casei LMG S-19264T (=DSM 44701T), isolated from a smear-ripened cheese.</title>
        <authorList>
            <consortium name="US DOE Joint Genome Institute (JGI-PGF)"/>
            <person name="Walter F."/>
            <person name="Albersmeier A."/>
            <person name="Kalinowski J."/>
            <person name="Ruckert C."/>
        </authorList>
    </citation>
    <scope>NUCLEOTIDE SEQUENCE [LARGE SCALE GENOMIC DNA]</scope>
    <source>
        <strain evidence="7 8">CCM 8669</strain>
    </source>
</reference>
<feature type="transmembrane region" description="Helical" evidence="6">
    <location>
        <begin position="68"/>
        <end position="89"/>
    </location>
</feature>
<dbReference type="EMBL" id="BMDC01000004">
    <property type="protein sequence ID" value="GGH65818.1"/>
    <property type="molecule type" value="Genomic_DNA"/>
</dbReference>
<evidence type="ECO:0000256" key="3">
    <source>
        <dbReference type="ARBA" id="ARBA00022692"/>
    </source>
</evidence>
<feature type="transmembrane region" description="Helical" evidence="6">
    <location>
        <begin position="320"/>
        <end position="345"/>
    </location>
</feature>
<sequence length="507" mass="54973">MRLSTTTQPIVKADRAQYDPTLYNEDIVPLKEQRWGSYNIFAFWMSDVHSVGGYVTAGSLFALGLSSWQVLVSLFIGIVLVQIFVNLVAKPSQVTGVPYPVINRAIFGIKGANIPAIIRGIIAIAWYGVQTFLASESLAIILLKFWPSLAPYYDVDQHSFLGLSPVGYLCYFILWLAQAILFWNGIESIRKFIDWAGPAVYVVMIVLAGYLVSQAGVNNISLNLSNGPVLGFAESIPVMLTAIALVVSYFSGPMLNFGDISRFANSYEAVKKGNFWGLPVNFLFFSLLTVITASATMPVFGQLMTDPIETVNAIGTPFAIILGGFTFMLATVGINIVANFIAPAFDFSNVAPHKISWRAGGFIAAVGSIFLTPWNWYANDQAIHYTLGLLGGLIGPLFGILIAGYYKAARESVKVADLYTRNPQGLYWFSGGYNKNALFALIAAAIPAIAAILASPLVPGLSWLADFSWFIGCGISYAVMVACEKKNPQIKPALAASTPEADQLITK</sequence>
<evidence type="ECO:0000256" key="5">
    <source>
        <dbReference type="ARBA" id="ARBA00023136"/>
    </source>
</evidence>
<feature type="transmembrane region" description="Helical" evidence="6">
    <location>
        <begin position="357"/>
        <end position="376"/>
    </location>
</feature>
<dbReference type="Gene3D" id="1.10.4160.10">
    <property type="entry name" value="Hydantoin permease"/>
    <property type="match status" value="1"/>
</dbReference>
<evidence type="ECO:0000256" key="6">
    <source>
        <dbReference type="SAM" id="Phobius"/>
    </source>
</evidence>
<name>A0A917IVJ2_9MICC</name>
<feature type="transmembrane region" description="Helical" evidence="6">
    <location>
        <begin position="198"/>
        <end position="216"/>
    </location>
</feature>
<dbReference type="RefSeq" id="WP_188360183.1">
    <property type="nucleotide sequence ID" value="NZ_BMDC01000004.1"/>
</dbReference>
<evidence type="ECO:0000313" key="7">
    <source>
        <dbReference type="EMBL" id="GGH65818.1"/>
    </source>
</evidence>
<dbReference type="Pfam" id="PF02133">
    <property type="entry name" value="Transp_cyt_pur"/>
    <property type="match status" value="1"/>
</dbReference>
<keyword evidence="4 6" id="KW-1133">Transmembrane helix</keyword>
<keyword evidence="5 6" id="KW-0472">Membrane</keyword>
<feature type="transmembrane region" description="Helical" evidence="6">
    <location>
        <begin position="40"/>
        <end position="62"/>
    </location>
</feature>
<evidence type="ECO:0000313" key="8">
    <source>
        <dbReference type="Proteomes" id="UP000600171"/>
    </source>
</evidence>
<keyword evidence="3 6" id="KW-0812">Transmembrane</keyword>
<comment type="similarity">
    <text evidence="2">Belongs to the purine-cytosine permease (2.A.39) family.</text>
</comment>
<dbReference type="AlphaFoldDB" id="A0A917IVJ2"/>
<dbReference type="GO" id="GO:0015205">
    <property type="term" value="F:nucleobase transmembrane transporter activity"/>
    <property type="evidence" value="ECO:0007669"/>
    <property type="project" value="TreeGrafter"/>
</dbReference>
<dbReference type="Proteomes" id="UP000600171">
    <property type="component" value="Unassembled WGS sequence"/>
</dbReference>
<feature type="transmembrane region" description="Helical" evidence="6">
    <location>
        <begin position="278"/>
        <end position="300"/>
    </location>
</feature>
<dbReference type="InterPro" id="IPR001248">
    <property type="entry name" value="Pur-cyt_permease"/>
</dbReference>
<feature type="transmembrane region" description="Helical" evidence="6">
    <location>
        <begin position="437"/>
        <end position="457"/>
    </location>
</feature>
<feature type="transmembrane region" description="Helical" evidence="6">
    <location>
        <begin position="236"/>
        <end position="257"/>
    </location>
</feature>
<organism evidence="7 8">
    <name type="scientific">Rothia aerolata</name>
    <dbReference type="NCBI Taxonomy" id="1812262"/>
    <lineage>
        <taxon>Bacteria</taxon>
        <taxon>Bacillati</taxon>
        <taxon>Actinomycetota</taxon>
        <taxon>Actinomycetes</taxon>
        <taxon>Micrococcales</taxon>
        <taxon>Micrococcaceae</taxon>
        <taxon>Rothia</taxon>
    </lineage>
</organism>
<gene>
    <name evidence="7" type="ORF">GCM10007359_19430</name>
</gene>
<evidence type="ECO:0000256" key="1">
    <source>
        <dbReference type="ARBA" id="ARBA00004141"/>
    </source>
</evidence>
<comment type="subcellular location">
    <subcellularLocation>
        <location evidence="1">Membrane</location>
        <topology evidence="1">Multi-pass membrane protein</topology>
    </subcellularLocation>
</comment>
<feature type="transmembrane region" description="Helical" evidence="6">
    <location>
        <begin position="124"/>
        <end position="146"/>
    </location>
</feature>
<dbReference type="CDD" id="cd11555">
    <property type="entry name" value="SLC-NCS1sbd_u1"/>
    <property type="match status" value="1"/>
</dbReference>
<keyword evidence="8" id="KW-1185">Reference proteome</keyword>
<evidence type="ECO:0000256" key="4">
    <source>
        <dbReference type="ARBA" id="ARBA00022989"/>
    </source>
</evidence>
<protein>
    <submittedName>
        <fullName evidence="7">Nitrate reductase</fullName>
    </submittedName>
</protein>
<feature type="transmembrane region" description="Helical" evidence="6">
    <location>
        <begin position="382"/>
        <end position="406"/>
    </location>
</feature>
<feature type="transmembrane region" description="Helical" evidence="6">
    <location>
        <begin position="463"/>
        <end position="483"/>
    </location>
</feature>
<accession>A0A917IVJ2</accession>
<proteinExistence type="inferred from homology"/>
<dbReference type="PANTHER" id="PTHR30618">
    <property type="entry name" value="NCS1 FAMILY PURINE/PYRIMIDINE TRANSPORTER"/>
    <property type="match status" value="1"/>
</dbReference>
<comment type="caution">
    <text evidence="7">The sequence shown here is derived from an EMBL/GenBank/DDBJ whole genome shotgun (WGS) entry which is preliminary data.</text>
</comment>
<dbReference type="InterPro" id="IPR045225">
    <property type="entry name" value="Uracil/uridine/allantoin_perm"/>
</dbReference>
<dbReference type="PANTHER" id="PTHR30618:SF6">
    <property type="entry name" value="NCS1 FAMILY NUCLEOBASE:CATION SYMPORTER-1"/>
    <property type="match status" value="1"/>
</dbReference>